<name>U2YAR8_9SPHN</name>
<keyword evidence="1" id="KW-0560">Oxidoreductase</keyword>
<comment type="caution">
    <text evidence="4">The sequence shown here is derived from an EMBL/GenBank/DDBJ whole genome shotgun (WGS) entry which is preliminary data.</text>
</comment>
<sequence length="481" mass="50654">MVVGAGTMGAGIAFVAAQNGHRVVLVDALPAGLERGRMLVAEMAGAAEKRGLLDSAERTSLEARIRYAGTPIGADAATIIIEAIVEDADAKADLVRTVSAQMGPRTIFASNTSSLSVNALAHHCADSARFAGLHFFNPVPAMKLVEIIPAPTTSPATVEMLVRLVEAWRKVPVVARDVPGFIVNNVARPYYGEAFAALGEGIEPETIDALMTGAGGFRMGPLALADLIGHDINYAVARSIHSERQGLARFRPSPEQAELVENGLLGRKSGRGLYDYVSPRPVAAEAERQHPLETVQAAADCGALEPLLDRLREAGCLVARVDELPSGYLSINSLRLAIGDGRTLAEREDVDVLLDIVRDWITANAIGVTVRTPAGYAVAAMLGARLGVTVHTVPDRPGQIVLRSLAQLANAAADALAEDVASIAHIDAAMRLGANHPEGPCDWTMRHGVDTVEQALVHIARGSDDAIYAPSAGFALLRDVA</sequence>
<evidence type="ECO:0000256" key="1">
    <source>
        <dbReference type="ARBA" id="ARBA00023002"/>
    </source>
</evidence>
<evidence type="ECO:0000313" key="5">
    <source>
        <dbReference type="Proteomes" id="UP000016568"/>
    </source>
</evidence>
<protein>
    <submittedName>
        <fullName evidence="4">3-hydroxyacyl-CoA dehydrogenase PaaC</fullName>
    </submittedName>
</protein>
<reference evidence="4 5" key="1">
    <citation type="submission" date="2013-09" db="EMBL/GenBank/DDBJ databases">
        <title>Whole genome shotgun sequence of Novosphingobium tardaugens NBRC 16725.</title>
        <authorList>
            <person name="Isaki S."/>
            <person name="Hosoyama A."/>
            <person name="Tsuchikane K."/>
            <person name="Katsumata H."/>
            <person name="Ando Y."/>
            <person name="Yamazaki S."/>
            <person name="Fujita N."/>
        </authorList>
    </citation>
    <scope>NUCLEOTIDE SEQUENCE [LARGE SCALE GENOMIC DNA]</scope>
    <source>
        <strain evidence="4 5">NBRC 16725</strain>
    </source>
</reference>
<dbReference type="PANTHER" id="PTHR48075">
    <property type="entry name" value="3-HYDROXYACYL-COA DEHYDROGENASE FAMILY PROTEIN"/>
    <property type="match status" value="1"/>
</dbReference>
<organism evidence="4 5">
    <name type="scientific">Caenibius tardaugens NBRC 16725</name>
    <dbReference type="NCBI Taxonomy" id="1219035"/>
    <lineage>
        <taxon>Bacteria</taxon>
        <taxon>Pseudomonadati</taxon>
        <taxon>Pseudomonadota</taxon>
        <taxon>Alphaproteobacteria</taxon>
        <taxon>Sphingomonadales</taxon>
        <taxon>Erythrobacteraceae</taxon>
        <taxon>Caenibius</taxon>
    </lineage>
</organism>
<feature type="domain" description="3-hydroxyacyl-CoA dehydrogenase C-terminal" evidence="2">
    <location>
        <begin position="180"/>
        <end position="276"/>
    </location>
</feature>
<proteinExistence type="predicted"/>
<dbReference type="Pfam" id="PF02737">
    <property type="entry name" value="3HCDH_N"/>
    <property type="match status" value="1"/>
</dbReference>
<dbReference type="PANTHER" id="PTHR48075:SF5">
    <property type="entry name" value="3-HYDROXYBUTYRYL-COA DEHYDROGENASE"/>
    <property type="match status" value="1"/>
</dbReference>
<dbReference type="GO" id="GO:0016616">
    <property type="term" value="F:oxidoreductase activity, acting on the CH-OH group of donors, NAD or NADP as acceptor"/>
    <property type="evidence" value="ECO:0007669"/>
    <property type="project" value="InterPro"/>
</dbReference>
<evidence type="ECO:0000259" key="2">
    <source>
        <dbReference type="Pfam" id="PF00725"/>
    </source>
</evidence>
<dbReference type="Proteomes" id="UP000016568">
    <property type="component" value="Unassembled WGS sequence"/>
</dbReference>
<dbReference type="InterPro" id="IPR013328">
    <property type="entry name" value="6PGD_dom2"/>
</dbReference>
<dbReference type="eggNOG" id="COG1250">
    <property type="taxonomic scope" value="Bacteria"/>
</dbReference>
<evidence type="ECO:0000313" key="4">
    <source>
        <dbReference type="EMBL" id="GAD50526.1"/>
    </source>
</evidence>
<keyword evidence="5" id="KW-1185">Reference proteome</keyword>
<dbReference type="RefSeq" id="WP_021691344.1">
    <property type="nucleotide sequence ID" value="NZ_CP034179.1"/>
</dbReference>
<dbReference type="Gene3D" id="1.10.1040.50">
    <property type="match status" value="1"/>
</dbReference>
<dbReference type="InterPro" id="IPR008927">
    <property type="entry name" value="6-PGluconate_DH-like_C_sf"/>
</dbReference>
<dbReference type="InterPro" id="IPR036291">
    <property type="entry name" value="NAD(P)-bd_dom_sf"/>
</dbReference>
<dbReference type="GO" id="GO:0006631">
    <property type="term" value="P:fatty acid metabolic process"/>
    <property type="evidence" value="ECO:0007669"/>
    <property type="project" value="InterPro"/>
</dbReference>
<evidence type="ECO:0000259" key="3">
    <source>
        <dbReference type="Pfam" id="PF02737"/>
    </source>
</evidence>
<dbReference type="SUPFAM" id="SSF48179">
    <property type="entry name" value="6-phosphogluconate dehydrogenase C-terminal domain-like"/>
    <property type="match status" value="2"/>
</dbReference>
<dbReference type="GO" id="GO:0070403">
    <property type="term" value="F:NAD+ binding"/>
    <property type="evidence" value="ECO:0007669"/>
    <property type="project" value="InterPro"/>
</dbReference>
<dbReference type="SUPFAM" id="SSF51735">
    <property type="entry name" value="NAD(P)-binding Rossmann-fold domains"/>
    <property type="match status" value="1"/>
</dbReference>
<feature type="domain" description="3-hydroxyacyl-CoA dehydrogenase C-terminal" evidence="2">
    <location>
        <begin position="399"/>
        <end position="471"/>
    </location>
</feature>
<dbReference type="InterPro" id="IPR006176">
    <property type="entry name" value="3-OHacyl-CoA_DH_NAD-bd"/>
</dbReference>
<dbReference type="Pfam" id="PF00725">
    <property type="entry name" value="3HCDH"/>
    <property type="match status" value="2"/>
</dbReference>
<gene>
    <name evidence="4" type="primary">paaC</name>
    <name evidence="4" type="ORF">NT2_09_01340</name>
</gene>
<dbReference type="Gene3D" id="1.10.1040.10">
    <property type="entry name" value="N-(1-d-carboxylethyl)-l-norvaline Dehydrogenase, domain 2"/>
    <property type="match status" value="1"/>
</dbReference>
<feature type="domain" description="3-hydroxyacyl-CoA dehydrogenase NAD binding" evidence="3">
    <location>
        <begin position="2"/>
        <end position="177"/>
    </location>
</feature>
<dbReference type="Gene3D" id="3.40.50.720">
    <property type="entry name" value="NAD(P)-binding Rossmann-like Domain"/>
    <property type="match status" value="1"/>
</dbReference>
<dbReference type="InterPro" id="IPR006108">
    <property type="entry name" value="3HC_DH_C"/>
</dbReference>
<dbReference type="EMBL" id="BASZ01000009">
    <property type="protein sequence ID" value="GAD50526.1"/>
    <property type="molecule type" value="Genomic_DNA"/>
</dbReference>
<accession>U2YAR8</accession>
<dbReference type="AlphaFoldDB" id="U2YAR8"/>